<evidence type="ECO:0000256" key="3">
    <source>
        <dbReference type="ARBA" id="ARBA00022989"/>
    </source>
</evidence>
<reference evidence="9 10" key="1">
    <citation type="journal article" date="2023" name="bioRxiv">
        <title>High-quality genome assemblies of four members of thePodospora anserinaspecies complex.</title>
        <authorList>
            <person name="Ament-Velasquez S.L."/>
            <person name="Vogan A.A."/>
            <person name="Wallerman O."/>
            <person name="Hartmann F."/>
            <person name="Gautier V."/>
            <person name="Silar P."/>
            <person name="Giraud T."/>
            <person name="Johannesson H."/>
        </authorList>
    </citation>
    <scope>NUCLEOTIDE SEQUENCE [LARGE SCALE GENOMIC DNA]</scope>
    <source>
        <strain evidence="9 10">CBS 112042</strain>
    </source>
</reference>
<evidence type="ECO:0000313" key="9">
    <source>
        <dbReference type="EMBL" id="KAK4638746.1"/>
    </source>
</evidence>
<keyword evidence="4 7" id="KW-0472">Membrane</keyword>
<evidence type="ECO:0000256" key="4">
    <source>
        <dbReference type="ARBA" id="ARBA00023136"/>
    </source>
</evidence>
<keyword evidence="2 7" id="KW-0812">Transmembrane</keyword>
<protein>
    <recommendedName>
        <fullName evidence="8">Rhodopsin domain-containing protein</fullName>
    </recommendedName>
</protein>
<evidence type="ECO:0000313" key="10">
    <source>
        <dbReference type="Proteomes" id="UP001322138"/>
    </source>
</evidence>
<proteinExistence type="inferred from homology"/>
<evidence type="ECO:0000256" key="1">
    <source>
        <dbReference type="ARBA" id="ARBA00004141"/>
    </source>
</evidence>
<feature type="region of interest" description="Disordered" evidence="6">
    <location>
        <begin position="1"/>
        <end position="20"/>
    </location>
</feature>
<evidence type="ECO:0000256" key="2">
    <source>
        <dbReference type="ARBA" id="ARBA00022692"/>
    </source>
</evidence>
<evidence type="ECO:0000256" key="6">
    <source>
        <dbReference type="SAM" id="MobiDB-lite"/>
    </source>
</evidence>
<name>A0ABR0F4N9_9PEZI</name>
<feature type="transmembrane region" description="Helical" evidence="7">
    <location>
        <begin position="218"/>
        <end position="236"/>
    </location>
</feature>
<dbReference type="Proteomes" id="UP001322138">
    <property type="component" value="Unassembled WGS sequence"/>
</dbReference>
<feature type="transmembrane region" description="Helical" evidence="7">
    <location>
        <begin position="103"/>
        <end position="124"/>
    </location>
</feature>
<gene>
    <name evidence="9" type="ORF">QC761_0101140</name>
</gene>
<keyword evidence="10" id="KW-1185">Reference proteome</keyword>
<feature type="transmembrane region" description="Helical" evidence="7">
    <location>
        <begin position="26"/>
        <end position="47"/>
    </location>
</feature>
<accession>A0ABR0F4N9</accession>
<dbReference type="RefSeq" id="XP_062727722.1">
    <property type="nucleotide sequence ID" value="XM_062873110.1"/>
</dbReference>
<dbReference type="Pfam" id="PF20684">
    <property type="entry name" value="Fung_rhodopsin"/>
    <property type="match status" value="1"/>
</dbReference>
<comment type="subcellular location">
    <subcellularLocation>
        <location evidence="1">Membrane</location>
        <topology evidence="1">Multi-pass membrane protein</topology>
    </subcellularLocation>
</comment>
<comment type="caution">
    <text evidence="9">The sequence shown here is derived from an EMBL/GenBank/DDBJ whole genome shotgun (WGS) entry which is preliminary data.</text>
</comment>
<dbReference type="EMBL" id="JAFFGZ010000009">
    <property type="protein sequence ID" value="KAK4638746.1"/>
    <property type="molecule type" value="Genomic_DNA"/>
</dbReference>
<feature type="transmembrane region" description="Helical" evidence="7">
    <location>
        <begin position="185"/>
        <end position="206"/>
    </location>
</feature>
<dbReference type="InterPro" id="IPR052337">
    <property type="entry name" value="SAT4-like"/>
</dbReference>
<dbReference type="InterPro" id="IPR049326">
    <property type="entry name" value="Rhodopsin_dom_fungi"/>
</dbReference>
<evidence type="ECO:0000256" key="5">
    <source>
        <dbReference type="ARBA" id="ARBA00038359"/>
    </source>
</evidence>
<evidence type="ECO:0000256" key="7">
    <source>
        <dbReference type="SAM" id="Phobius"/>
    </source>
</evidence>
<feature type="transmembrane region" description="Helical" evidence="7">
    <location>
        <begin position="136"/>
        <end position="165"/>
    </location>
</feature>
<sequence>MTDATSASPPAPPLSSNAHEDESSTVIGAIIFCLVWSTVMVGMRLWTRGKMIKQLGIDDYACILGLLTTCGSAIAIGHMTTFGLGRHISVMKQNDIPLYLRDFYVSIVMYCCALLFLKLTFLFQYYRVLAVQHMRIVYLVAIFIVGGWALSQVLVGIFICTPIRAFWLGVPDIEGATCIPNIPQWYINAAGNIVTDVAVFALPLPALWKLKLAKGQKYVLIGIFSLGFFTVIISMIRIKYLQLYEDFPWENVTSSLWSVGELTSAITCACLPTLRPFLATYFPRLASAIGGSRAHPTGAMSAGVAVDGTGRIRTVDPETGVYYVGRGQHSRARSGAKKGAAVTVEYSDGTGSEVELSPQQTKVNPFEAHVIHKLESLDEVSIVSRDIR</sequence>
<organism evidence="9 10">
    <name type="scientific">Podospora bellae-mahoneyi</name>
    <dbReference type="NCBI Taxonomy" id="2093777"/>
    <lineage>
        <taxon>Eukaryota</taxon>
        <taxon>Fungi</taxon>
        <taxon>Dikarya</taxon>
        <taxon>Ascomycota</taxon>
        <taxon>Pezizomycotina</taxon>
        <taxon>Sordariomycetes</taxon>
        <taxon>Sordariomycetidae</taxon>
        <taxon>Sordariales</taxon>
        <taxon>Podosporaceae</taxon>
        <taxon>Podospora</taxon>
    </lineage>
</organism>
<keyword evidence="3 7" id="KW-1133">Transmembrane helix</keyword>
<feature type="domain" description="Rhodopsin" evidence="8">
    <location>
        <begin position="43"/>
        <end position="279"/>
    </location>
</feature>
<feature type="transmembrane region" description="Helical" evidence="7">
    <location>
        <begin position="59"/>
        <end position="83"/>
    </location>
</feature>
<dbReference type="PANTHER" id="PTHR33048">
    <property type="entry name" value="PTH11-LIKE INTEGRAL MEMBRANE PROTEIN (AFU_ORTHOLOGUE AFUA_5G11245)"/>
    <property type="match status" value="1"/>
</dbReference>
<dbReference type="PANTHER" id="PTHR33048:SF47">
    <property type="entry name" value="INTEGRAL MEMBRANE PROTEIN-RELATED"/>
    <property type="match status" value="1"/>
</dbReference>
<evidence type="ECO:0000259" key="8">
    <source>
        <dbReference type="Pfam" id="PF20684"/>
    </source>
</evidence>
<dbReference type="GeneID" id="87892491"/>
<comment type="similarity">
    <text evidence="5">Belongs to the SAT4 family.</text>
</comment>